<feature type="domain" description="SH3b" evidence="1">
    <location>
        <begin position="58"/>
        <end position="118"/>
    </location>
</feature>
<dbReference type="Pfam" id="PF08239">
    <property type="entry name" value="SH3_3"/>
    <property type="match status" value="1"/>
</dbReference>
<dbReference type="OrthoDB" id="465093at2"/>
<reference evidence="2" key="1">
    <citation type="submission" date="2017-10" db="EMBL/GenBank/DDBJ databases">
        <title>Draft genome sequence of the planktic cyanobacteria Tychonema bourrellyi isolated from alpine lentic freshwater.</title>
        <authorList>
            <person name="Tett A."/>
            <person name="Armanini F."/>
            <person name="Asnicar F."/>
            <person name="Boscaini A."/>
            <person name="Pasolli E."/>
            <person name="Zolfo M."/>
            <person name="Donati C."/>
            <person name="Salmaso N."/>
            <person name="Segata N."/>
        </authorList>
    </citation>
    <scope>NUCLEOTIDE SEQUENCE</scope>
    <source>
        <strain evidence="2">FEM_GT703</strain>
    </source>
</reference>
<organism evidence="2 3">
    <name type="scientific">Tychonema bourrellyi FEM_GT703</name>
    <dbReference type="NCBI Taxonomy" id="2040638"/>
    <lineage>
        <taxon>Bacteria</taxon>
        <taxon>Bacillati</taxon>
        <taxon>Cyanobacteriota</taxon>
        <taxon>Cyanophyceae</taxon>
        <taxon>Oscillatoriophycideae</taxon>
        <taxon>Oscillatoriales</taxon>
        <taxon>Microcoleaceae</taxon>
        <taxon>Tychonema</taxon>
    </lineage>
</organism>
<keyword evidence="3" id="KW-1185">Reference proteome</keyword>
<evidence type="ECO:0000313" key="2">
    <source>
        <dbReference type="EMBL" id="PHX53682.1"/>
    </source>
</evidence>
<evidence type="ECO:0000259" key="1">
    <source>
        <dbReference type="Pfam" id="PF08239"/>
    </source>
</evidence>
<gene>
    <name evidence="2" type="ORF">CP500_020210</name>
</gene>
<protein>
    <submittedName>
        <fullName evidence="2">SH3 domain-containing protein</fullName>
    </submittedName>
</protein>
<accession>A0A2G4EVV0</accession>
<comment type="caution">
    <text evidence="2">The sequence shown here is derived from an EMBL/GenBank/DDBJ whole genome shotgun (WGS) entry which is preliminary data.</text>
</comment>
<evidence type="ECO:0000313" key="3">
    <source>
        <dbReference type="Proteomes" id="UP000226442"/>
    </source>
</evidence>
<dbReference type="EMBL" id="NXIB02000163">
    <property type="protein sequence ID" value="PHX53682.1"/>
    <property type="molecule type" value="Genomic_DNA"/>
</dbReference>
<dbReference type="RefSeq" id="WP_096831769.1">
    <property type="nucleotide sequence ID" value="NZ_NXIB02000163.1"/>
</dbReference>
<proteinExistence type="predicted"/>
<dbReference type="Proteomes" id="UP000226442">
    <property type="component" value="Unassembled WGS sequence"/>
</dbReference>
<sequence length="131" mass="14580">MLSFTQSKAFFIAAAIATFGFSLYSFPVFGKEQTLTPEKVEALKKQTVCSFINIKSGTVNIRKGPGNQHLVVAKLKRGDGVRAVSRQGNWVKIAARFSGNPPNETFTILDGWVNNQYINGCSEDQFDTWRK</sequence>
<dbReference type="InterPro" id="IPR003646">
    <property type="entry name" value="SH3-like_bac-type"/>
</dbReference>
<dbReference type="Gene3D" id="2.30.30.40">
    <property type="entry name" value="SH3 Domains"/>
    <property type="match status" value="1"/>
</dbReference>
<name>A0A2G4EVV0_9CYAN</name>
<dbReference type="AlphaFoldDB" id="A0A2G4EVV0"/>